<dbReference type="EMBL" id="BOMM01000047">
    <property type="protein sequence ID" value="GIE13237.1"/>
    <property type="molecule type" value="Genomic_DNA"/>
</dbReference>
<dbReference type="Proteomes" id="UP000598174">
    <property type="component" value="Unassembled WGS sequence"/>
</dbReference>
<proteinExistence type="predicted"/>
<keyword evidence="3" id="KW-1185">Reference proteome</keyword>
<feature type="region of interest" description="Disordered" evidence="1">
    <location>
        <begin position="1"/>
        <end position="20"/>
    </location>
</feature>
<evidence type="ECO:0000256" key="1">
    <source>
        <dbReference type="SAM" id="MobiDB-lite"/>
    </source>
</evidence>
<gene>
    <name evidence="2" type="ORF">Afe05nite_50770</name>
</gene>
<sequence>MRQTCAAMSLTTDDEDDSWHVTLDPAGAEGAPVEGLWDCETDVRLFAAEHAPLTDRTRERLRRPG</sequence>
<name>A0A919J4J6_9ACTN</name>
<comment type="caution">
    <text evidence="2">The sequence shown here is derived from an EMBL/GenBank/DDBJ whole genome shotgun (WGS) entry which is preliminary data.</text>
</comment>
<evidence type="ECO:0000313" key="3">
    <source>
        <dbReference type="Proteomes" id="UP000598174"/>
    </source>
</evidence>
<reference evidence="2" key="1">
    <citation type="submission" date="2021-01" db="EMBL/GenBank/DDBJ databases">
        <title>Whole genome shotgun sequence of Actinoplanes ferrugineus NBRC 15555.</title>
        <authorList>
            <person name="Komaki H."/>
            <person name="Tamura T."/>
        </authorList>
    </citation>
    <scope>NUCLEOTIDE SEQUENCE</scope>
    <source>
        <strain evidence="2">NBRC 15555</strain>
    </source>
</reference>
<accession>A0A919J4J6</accession>
<organism evidence="2 3">
    <name type="scientific">Paractinoplanes ferrugineus</name>
    <dbReference type="NCBI Taxonomy" id="113564"/>
    <lineage>
        <taxon>Bacteria</taxon>
        <taxon>Bacillati</taxon>
        <taxon>Actinomycetota</taxon>
        <taxon>Actinomycetes</taxon>
        <taxon>Micromonosporales</taxon>
        <taxon>Micromonosporaceae</taxon>
        <taxon>Paractinoplanes</taxon>
    </lineage>
</organism>
<evidence type="ECO:0000313" key="2">
    <source>
        <dbReference type="EMBL" id="GIE13237.1"/>
    </source>
</evidence>
<protein>
    <submittedName>
        <fullName evidence="2">Uncharacterized protein</fullName>
    </submittedName>
</protein>
<dbReference type="AlphaFoldDB" id="A0A919J4J6"/>